<dbReference type="InterPro" id="IPR018631">
    <property type="entry name" value="AAA-ATPase-like_dom"/>
</dbReference>
<dbReference type="InterPro" id="IPR027417">
    <property type="entry name" value="P-loop_NTPase"/>
</dbReference>
<name>A0A834XMX7_APHGI</name>
<sequence length="636" mass="74292">MDKIKAGQPSSTTTDVDAANLSKYDKSTSANQDEAKSSKESKFIQELEKLNNNKPITPFIKHILKENGIDDVSTLAKLYWKELIAELVEKDTKENPEDYKYICRNNRFSIENKILLKRLTIKSGEKLKEEREIAEGSKTNPIYKKNFNAMLNGNIKKKIESGYYVDKTKYFQNLIERGGCYLITRPRCFGKTTMLKTTAEICEGEDSKKLFKNTAIGKSPTYQWKKYPVFEFDFSMLSNLGDSAEVENSLIWQMIRNCEQYYIKVDRSSWTIQTVFKSMMEGVAELKNGYESKVVILIDEYDEPLYDSSSWNNENEITKIMQEFYFCITSYLKSKIQMVLITGAAKLYMTKIFNNSVDNFVNISLDENVNAICGYTHSELITVFEDKLDEKCRKNNVTKDELLADLNRQYGGYKFSKLSKETIYNPWYIGRYLKSNFLGGTWESKNPNHFVNVAFMDIDFMLLALKDPSFIADNIDLSQYNYDDKYDQLSLKSFLFQTGLLTIDNYNKKTQKYTLKIPNITAKKLIETRTKYYGFFSDLKEKRDILLEISKDRDVKVFIDCLQSNLYKWPYNNKQCEPTAYHMYLCDVIQEIYQLTHELMTDKIKDACEPTREDVIATTFKCMYMSQLNYILEKIK</sequence>
<dbReference type="PANTHER" id="PTHR34825:SF1">
    <property type="entry name" value="AAA-ATPASE-LIKE DOMAIN-CONTAINING PROTEIN"/>
    <property type="match status" value="1"/>
</dbReference>
<reference evidence="3 4" key="1">
    <citation type="submission" date="2020-08" db="EMBL/GenBank/DDBJ databases">
        <title>Aphidius gifuensis genome sequencing and assembly.</title>
        <authorList>
            <person name="Du Z."/>
        </authorList>
    </citation>
    <scope>NUCLEOTIDE SEQUENCE [LARGE SCALE GENOMIC DNA]</scope>
    <source>
        <strain evidence="3">YNYX2018</strain>
        <tissue evidence="3">Adults</tissue>
    </source>
</reference>
<dbReference type="Gene3D" id="3.40.50.300">
    <property type="entry name" value="P-loop containing nucleotide triphosphate hydrolases"/>
    <property type="match status" value="1"/>
</dbReference>
<keyword evidence="4" id="KW-1185">Reference proteome</keyword>
<proteinExistence type="predicted"/>
<feature type="region of interest" description="Disordered" evidence="1">
    <location>
        <begin position="1"/>
        <end position="41"/>
    </location>
</feature>
<dbReference type="SUPFAM" id="SSF52540">
    <property type="entry name" value="P-loop containing nucleoside triphosphate hydrolases"/>
    <property type="match status" value="1"/>
</dbReference>
<evidence type="ECO:0000256" key="1">
    <source>
        <dbReference type="SAM" id="MobiDB-lite"/>
    </source>
</evidence>
<accession>A0A834XMX7</accession>
<dbReference type="OrthoDB" id="6751648at2759"/>
<dbReference type="Pfam" id="PF09820">
    <property type="entry name" value="AAA-ATPase_like"/>
    <property type="match status" value="1"/>
</dbReference>
<evidence type="ECO:0000259" key="2">
    <source>
        <dbReference type="Pfam" id="PF09820"/>
    </source>
</evidence>
<gene>
    <name evidence="3" type="ORF">HCN44_008704</name>
</gene>
<organism evidence="3 4">
    <name type="scientific">Aphidius gifuensis</name>
    <name type="common">Parasitoid wasp</name>
    <dbReference type="NCBI Taxonomy" id="684658"/>
    <lineage>
        <taxon>Eukaryota</taxon>
        <taxon>Metazoa</taxon>
        <taxon>Ecdysozoa</taxon>
        <taxon>Arthropoda</taxon>
        <taxon>Hexapoda</taxon>
        <taxon>Insecta</taxon>
        <taxon>Pterygota</taxon>
        <taxon>Neoptera</taxon>
        <taxon>Endopterygota</taxon>
        <taxon>Hymenoptera</taxon>
        <taxon>Apocrita</taxon>
        <taxon>Ichneumonoidea</taxon>
        <taxon>Braconidae</taxon>
        <taxon>Aphidiinae</taxon>
        <taxon>Aphidius</taxon>
    </lineage>
</organism>
<protein>
    <recommendedName>
        <fullName evidence="2">AAA-ATPase-like domain-containing protein</fullName>
    </recommendedName>
</protein>
<evidence type="ECO:0000313" key="4">
    <source>
        <dbReference type="Proteomes" id="UP000639338"/>
    </source>
</evidence>
<dbReference type="Proteomes" id="UP000639338">
    <property type="component" value="Unassembled WGS sequence"/>
</dbReference>
<dbReference type="AlphaFoldDB" id="A0A834XMX7"/>
<feature type="domain" description="AAA-ATPase-like" evidence="2">
    <location>
        <begin position="160"/>
        <end position="353"/>
    </location>
</feature>
<comment type="caution">
    <text evidence="3">The sequence shown here is derived from an EMBL/GenBank/DDBJ whole genome shotgun (WGS) entry which is preliminary data.</text>
</comment>
<dbReference type="EMBL" id="JACMRX010000005">
    <property type="protein sequence ID" value="KAF7990030.1"/>
    <property type="molecule type" value="Genomic_DNA"/>
</dbReference>
<evidence type="ECO:0000313" key="3">
    <source>
        <dbReference type="EMBL" id="KAF7990030.1"/>
    </source>
</evidence>
<dbReference type="PANTHER" id="PTHR34825">
    <property type="entry name" value="CONSERVED PROTEIN, WITH A WEAK D-GALACTARATE DEHYDRATASE/ALTRONATE HYDROLASE DOMAIN"/>
    <property type="match status" value="1"/>
</dbReference>